<dbReference type="InterPro" id="IPR043128">
    <property type="entry name" value="Rev_trsase/Diguanyl_cyclase"/>
</dbReference>
<dbReference type="EMBL" id="JACEFF010000486">
    <property type="protein sequence ID" value="KAH9636697.1"/>
    <property type="molecule type" value="Genomic_DNA"/>
</dbReference>
<dbReference type="Gene3D" id="3.10.10.10">
    <property type="entry name" value="HIV Type 1 Reverse Transcriptase, subunit A, domain 1"/>
    <property type="match status" value="1"/>
</dbReference>
<evidence type="ECO:0000313" key="3">
    <source>
        <dbReference type="EMBL" id="KAH9636697.1"/>
    </source>
</evidence>
<dbReference type="InterPro" id="IPR000477">
    <property type="entry name" value="RT_dom"/>
</dbReference>
<protein>
    <recommendedName>
        <fullName evidence="2">Reverse transcriptase domain-containing protein</fullName>
    </recommendedName>
</protein>
<dbReference type="InterPro" id="IPR052055">
    <property type="entry name" value="Hepadnavirus_pol/RT"/>
</dbReference>
<evidence type="ECO:0000259" key="2">
    <source>
        <dbReference type="PROSITE" id="PS50878"/>
    </source>
</evidence>
<evidence type="ECO:0000256" key="1">
    <source>
        <dbReference type="SAM" id="MobiDB-lite"/>
    </source>
</evidence>
<proteinExistence type="predicted"/>
<dbReference type="PROSITE" id="PS50878">
    <property type="entry name" value="RT_POL"/>
    <property type="match status" value="1"/>
</dbReference>
<dbReference type="AlphaFoldDB" id="A0A922MII3"/>
<dbReference type="CDD" id="cd03714">
    <property type="entry name" value="RT_DIRS1"/>
    <property type="match status" value="1"/>
</dbReference>
<reference evidence="3" key="1">
    <citation type="journal article" date="2021" name="G3 (Bethesda)">
        <title>Genome and transcriptome analysis of the beet armyworm Spodoptera exigua reveals targets for pest control. .</title>
        <authorList>
            <person name="Simon S."/>
            <person name="Breeschoten T."/>
            <person name="Jansen H.J."/>
            <person name="Dirks R.P."/>
            <person name="Schranz M.E."/>
            <person name="Ros V.I.D."/>
        </authorList>
    </citation>
    <scope>NUCLEOTIDE SEQUENCE</scope>
    <source>
        <strain evidence="3">TB_SE_WUR_2020</strain>
    </source>
</reference>
<gene>
    <name evidence="3" type="ORF">HF086_003245</name>
</gene>
<dbReference type="PANTHER" id="PTHR33050:SF7">
    <property type="entry name" value="RIBONUCLEASE H"/>
    <property type="match status" value="1"/>
</dbReference>
<organism evidence="3 4">
    <name type="scientific">Spodoptera exigua</name>
    <name type="common">Beet armyworm</name>
    <name type="synonym">Noctua fulgens</name>
    <dbReference type="NCBI Taxonomy" id="7107"/>
    <lineage>
        <taxon>Eukaryota</taxon>
        <taxon>Metazoa</taxon>
        <taxon>Ecdysozoa</taxon>
        <taxon>Arthropoda</taxon>
        <taxon>Hexapoda</taxon>
        <taxon>Insecta</taxon>
        <taxon>Pterygota</taxon>
        <taxon>Neoptera</taxon>
        <taxon>Endopterygota</taxon>
        <taxon>Lepidoptera</taxon>
        <taxon>Glossata</taxon>
        <taxon>Ditrysia</taxon>
        <taxon>Noctuoidea</taxon>
        <taxon>Noctuidae</taxon>
        <taxon>Amphipyrinae</taxon>
        <taxon>Spodoptera</taxon>
    </lineage>
</organism>
<dbReference type="GO" id="GO:0071897">
    <property type="term" value="P:DNA biosynthetic process"/>
    <property type="evidence" value="ECO:0007669"/>
    <property type="project" value="UniProtKB-ARBA"/>
</dbReference>
<dbReference type="Gene3D" id="3.30.70.270">
    <property type="match status" value="1"/>
</dbReference>
<dbReference type="SUPFAM" id="SSF56672">
    <property type="entry name" value="DNA/RNA polymerases"/>
    <property type="match status" value="1"/>
</dbReference>
<comment type="caution">
    <text evidence="3">The sequence shown here is derived from an EMBL/GenBank/DDBJ whole genome shotgun (WGS) entry which is preliminary data.</text>
</comment>
<feature type="region of interest" description="Disordered" evidence="1">
    <location>
        <begin position="267"/>
        <end position="316"/>
    </location>
</feature>
<feature type="domain" description="Reverse transcriptase" evidence="2">
    <location>
        <begin position="403"/>
        <end position="585"/>
    </location>
</feature>
<dbReference type="PANTHER" id="PTHR33050">
    <property type="entry name" value="REVERSE TRANSCRIPTASE DOMAIN-CONTAINING PROTEIN"/>
    <property type="match status" value="1"/>
</dbReference>
<dbReference type="Pfam" id="PF00078">
    <property type="entry name" value="RVT_1"/>
    <property type="match status" value="1"/>
</dbReference>
<dbReference type="Proteomes" id="UP000814243">
    <property type="component" value="Unassembled WGS sequence"/>
</dbReference>
<sequence>MPKRNREDKEYKENKKRRKLAKKIEKYKAKMAELDPQEPEQQSEESNSFNEQMDQVHAEEQEVEPVVDSIIIDEEEDMELSSDIVSALGEVIGTQKEYGDDIHPSILKIIENILTEGLTKEQRETINKSALIPGNAKLLDAPKLNTEIIGLINQATRTRDTLMVARQQDLGLAIGTICQTIHDMTKKDYDKIKIIKMLGESARLLSNLHCQYTNIRKRLISPFLDKALQLNLKDNKRTEFLYSKLEETVKTTTAMKRAANILKPKNFSGNTVAMPKKLPTVETTQPTSNKQRNQHKSREKPTTNTQQTVPAPPATEVPQATTAIAQPTPSQVPLEVNFAARLKYYYTYWESFTKDPVILEWVRGYSIPFFCQPVQDKIPYNNSFNKSEMQILNQEIIKLSKLGAISLCQPTADQFLSTIFSIPKSDGSHRFILNLKNLNKFIITNHFKLEDIRTLCKLVIQEDFMCTIDLKNAYYLIAIKEDNRKYLRFTFNNKLYEFNCLPFGLSTAPFVFTKLLKPVIEYLRTQGIRLVIYLDDIICLGSTYEECIHNTNITRKLLENLGFVINKEKSLDVPLQCCEYLGFLVNSKTMTLSPTLNKREKILSMINKYLKLKSCSIRDFATLLGNLVSVCMAISYGFRHTKTLEREKFLALEESKGNYDHRLNLNSDIKRELFWWKKNIISRNNKIKQYNFILEIFSDASLSGWGAHCDGQSTGGSWSEWERQQHINYLELLAAYFALRSFASTLENCEILLRIDNTTAIAYINRMGGGVQYPKLNRIAQQIWQWCENKNIWIFASYIKSKENKEADFESRNFNVDTEWELSHKIFNSIVKKFGQPNIDLFASRLNHKCPNMLLKVLHKIRTDKATGIIVYPIWPSQPWYPVLKALLVSDIMTIGPSDNTLTSPFRTPHPLHLTLGACILSGKLSRGE</sequence>
<feature type="compositionally biased region" description="Basic and acidic residues" evidence="1">
    <location>
        <begin position="1"/>
        <end position="13"/>
    </location>
</feature>
<accession>A0A922MII3</accession>
<evidence type="ECO:0000313" key="4">
    <source>
        <dbReference type="Proteomes" id="UP000814243"/>
    </source>
</evidence>
<feature type="compositionally biased region" description="Polar residues" evidence="1">
    <location>
        <begin position="281"/>
        <end position="291"/>
    </location>
</feature>
<dbReference type="CDD" id="cd09275">
    <property type="entry name" value="RNase_HI_RT_DIRS1"/>
    <property type="match status" value="1"/>
</dbReference>
<feature type="region of interest" description="Disordered" evidence="1">
    <location>
        <begin position="1"/>
        <end position="20"/>
    </location>
</feature>
<feature type="region of interest" description="Disordered" evidence="1">
    <location>
        <begin position="27"/>
        <end position="65"/>
    </location>
</feature>
<name>A0A922MII3_SPOEX</name>
<dbReference type="InterPro" id="IPR043502">
    <property type="entry name" value="DNA/RNA_pol_sf"/>
</dbReference>